<dbReference type="PANTHER" id="PTHR30304">
    <property type="entry name" value="D-TAGATOSE-1,6-BISPHOSPHATE ALDOLASE"/>
    <property type="match status" value="1"/>
</dbReference>
<evidence type="ECO:0000313" key="2">
    <source>
        <dbReference type="EMBL" id="MBC8576795.1"/>
    </source>
</evidence>
<dbReference type="RefSeq" id="WP_262400298.1">
    <property type="nucleotide sequence ID" value="NZ_JACRTB010000015.1"/>
</dbReference>
<gene>
    <name evidence="2" type="ORF">H8717_10330</name>
</gene>
<dbReference type="InterPro" id="IPR050246">
    <property type="entry name" value="Class_II_FBP_aldolase"/>
</dbReference>
<comment type="caution">
    <text evidence="2">The sequence shown here is derived from an EMBL/GenBank/DDBJ whole genome shotgun (WGS) entry which is preliminary data.</text>
</comment>
<dbReference type="PANTHER" id="PTHR30304:SF0">
    <property type="entry name" value="D-TAGATOSE-1,6-BISPHOSPHATE ALDOLASE SUBUNIT GATY-RELATED"/>
    <property type="match status" value="1"/>
</dbReference>
<accession>A0ABR7NK95</accession>
<proteinExistence type="predicted"/>
<dbReference type="PROSITE" id="PS00602">
    <property type="entry name" value="ALDOLASE_CLASS_II_1"/>
    <property type="match status" value="1"/>
</dbReference>
<dbReference type="EMBL" id="JACRTB010000015">
    <property type="protein sequence ID" value="MBC8576795.1"/>
    <property type="molecule type" value="Genomic_DNA"/>
</dbReference>
<dbReference type="NCBIfam" id="TIGR00167">
    <property type="entry name" value="cbbA"/>
    <property type="match status" value="1"/>
</dbReference>
<dbReference type="SUPFAM" id="SSF51569">
    <property type="entry name" value="Aldolase"/>
    <property type="match status" value="1"/>
</dbReference>
<organism evidence="2 3">
    <name type="scientific">Yanshouia hominis</name>
    <dbReference type="NCBI Taxonomy" id="2763673"/>
    <lineage>
        <taxon>Bacteria</taxon>
        <taxon>Bacillati</taxon>
        <taxon>Bacillota</taxon>
        <taxon>Clostridia</taxon>
        <taxon>Eubacteriales</taxon>
        <taxon>Oscillospiraceae</taxon>
        <taxon>Yanshouia</taxon>
    </lineage>
</organism>
<evidence type="ECO:0000256" key="1">
    <source>
        <dbReference type="ARBA" id="ARBA00001947"/>
    </source>
</evidence>
<sequence length="284" mass="31546">MLTTTYEMLQKAYRRRYAVPAINTQGGNYDIIRAVCLAAEKSRSPVILAHYLSTGAYSGHQWFFETAKWMAQQVSVPVAIHLDHGDTFEHCVEMLRYGFTSLMYDGSACAAEENARRTNEVIRAAHAVGVPVEAEIGELARLDDQGKISGSTNAADPEEVRRFLTLCRPDSLAIGIGNAHGFYNGPVKLRIDVLEASREFTDIPFVLHGCTGMSDQQVKASIQCGVAKINFGTQIRCRFLDYLRQGLDEGIDQGHAWRLSQYASDRLIEDVRKVIRLAGSENQA</sequence>
<keyword evidence="3" id="KW-1185">Reference proteome</keyword>
<evidence type="ECO:0000313" key="3">
    <source>
        <dbReference type="Proteomes" id="UP000658131"/>
    </source>
</evidence>
<protein>
    <submittedName>
        <fullName evidence="2">Class II fructose-bisphosphate aldolase</fullName>
    </submittedName>
</protein>
<name>A0ABR7NK95_9FIRM</name>
<dbReference type="Pfam" id="PF01116">
    <property type="entry name" value="F_bP_aldolase"/>
    <property type="match status" value="1"/>
</dbReference>
<dbReference type="InterPro" id="IPR000771">
    <property type="entry name" value="FBA_II"/>
</dbReference>
<dbReference type="InterPro" id="IPR013785">
    <property type="entry name" value="Aldolase_TIM"/>
</dbReference>
<reference evidence="2 3" key="1">
    <citation type="submission" date="2020-08" db="EMBL/GenBank/DDBJ databases">
        <title>Genome public.</title>
        <authorList>
            <person name="Liu C."/>
            <person name="Sun Q."/>
        </authorList>
    </citation>
    <scope>NUCLEOTIDE SEQUENCE [LARGE SCALE GENOMIC DNA]</scope>
    <source>
        <strain evidence="2 3">BX1</strain>
    </source>
</reference>
<comment type="cofactor">
    <cofactor evidence="1">
        <name>Zn(2+)</name>
        <dbReference type="ChEBI" id="CHEBI:29105"/>
    </cofactor>
</comment>
<dbReference type="Proteomes" id="UP000658131">
    <property type="component" value="Unassembled WGS sequence"/>
</dbReference>
<dbReference type="Gene3D" id="3.20.20.70">
    <property type="entry name" value="Aldolase class I"/>
    <property type="match status" value="1"/>
</dbReference>
<dbReference type="PIRSF" id="PIRSF001359">
    <property type="entry name" value="F_bP_aldolase_II"/>
    <property type="match status" value="1"/>
</dbReference>